<dbReference type="RefSeq" id="WP_091417582.1">
    <property type="nucleotide sequence ID" value="NZ_LT629749.1"/>
</dbReference>
<dbReference type="GO" id="GO:0009927">
    <property type="term" value="F:histidine phosphotransfer kinase activity"/>
    <property type="evidence" value="ECO:0007669"/>
    <property type="project" value="TreeGrafter"/>
</dbReference>
<dbReference type="SUPFAM" id="SSF55874">
    <property type="entry name" value="ATPase domain of HSP90 chaperone/DNA topoisomerase II/histidine kinase"/>
    <property type="match status" value="1"/>
</dbReference>
<dbReference type="SUPFAM" id="SSF55781">
    <property type="entry name" value="GAF domain-like"/>
    <property type="match status" value="2"/>
</dbReference>
<dbReference type="PROSITE" id="PS50110">
    <property type="entry name" value="RESPONSE_REGULATORY"/>
    <property type="match status" value="1"/>
</dbReference>
<dbReference type="SMART" id="SM00065">
    <property type="entry name" value="GAF"/>
    <property type="match status" value="2"/>
</dbReference>
<dbReference type="PROSITE" id="PS50109">
    <property type="entry name" value="HIS_KIN"/>
    <property type="match status" value="1"/>
</dbReference>
<dbReference type="CDD" id="cd17574">
    <property type="entry name" value="REC_OmpR"/>
    <property type="match status" value="1"/>
</dbReference>
<keyword evidence="4" id="KW-1003">Cell membrane</keyword>
<evidence type="ECO:0000256" key="9">
    <source>
        <dbReference type="ARBA" id="ARBA00022840"/>
    </source>
</evidence>
<accession>A0A1H1XKE2</accession>
<sequence length="753" mass="81261">MADPDAGAGVDDLRRLLRERADAAEQLTATNEILTALGRSADPDAVLDTIVSSGRRLCRADAAQVYLADGDHFVLAASVGLTPEFIEHLTRHPLRRDRANLVGRATLDRTVVQVPDVLSDPKYGRPDVQQLSGLRTSISAPMLVEGVVVGTLSLFRTQVDPFDERAIALLEALAAQAAVVVRTVDLVRALEGRQAELSRRVQQLESLSEVSQTVSSSLVLDEVLATVIANAVRLSGCDGGSIMEYLEEEGKFVVRAAHATDPALLERLRSASIGLHSTLVGRAAREGRPIAVPDLAAVEADPHLEVLRDGGWRSMVAVPMLRGGAILGALVVRRRIPGDFTPEMLEFVETFAGQSALAVYNAKLFRELERRTAELQVASQHKSDFLASMSHELRTPLNAVIGFSEVLLDRLFGELNERQDEYLRDILSSGRHLLELLNEILDLSKVEAGRMELEPSTFAVRTVLEDGLSMVRERAGQHGITLELVVGDDVDLVVADVLRFKQVLLNLLSNAVKFTGDGGRVRVDVEHVGDDLEVRVTDSGPGIRAEDRERIFESFQQGHRGVREEGTGLGLTLCRRIVALLGGRMWLDSELGVGSIFGFTLPVGGDPAPGAAGDGESALLLVEDDRASLDLLAVYLDRPGVRLVRARDGREALDLVRRLVPSAVVLDIQLPGVDGWEVLEQLRSDPATAGVPVVVVSILDERARGLALGAADYLVKPVRRDELVGTLVRIGALPRSAADVPRPAARLRAGAAG</sequence>
<name>A0A1H1XKE2_9ACTN</name>
<gene>
    <name evidence="15" type="ORF">SAMN04488543_3013</name>
</gene>
<keyword evidence="10" id="KW-0902">Two-component regulatory system</keyword>
<dbReference type="Proteomes" id="UP000199092">
    <property type="component" value="Chromosome I"/>
</dbReference>
<dbReference type="InterPro" id="IPR036097">
    <property type="entry name" value="HisK_dim/P_sf"/>
</dbReference>
<dbReference type="Pfam" id="PF00072">
    <property type="entry name" value="Response_reg"/>
    <property type="match status" value="1"/>
</dbReference>
<dbReference type="SUPFAM" id="SSF52172">
    <property type="entry name" value="CheY-like"/>
    <property type="match status" value="1"/>
</dbReference>
<evidence type="ECO:0000259" key="13">
    <source>
        <dbReference type="PROSITE" id="PS50109"/>
    </source>
</evidence>
<comment type="catalytic activity">
    <reaction evidence="1">
        <text>ATP + protein L-histidine = ADP + protein N-phospho-L-histidine.</text>
        <dbReference type="EC" id="2.7.13.3"/>
    </reaction>
</comment>
<dbReference type="Pfam" id="PF13185">
    <property type="entry name" value="GAF_2"/>
    <property type="match status" value="1"/>
</dbReference>
<dbReference type="InterPro" id="IPR036890">
    <property type="entry name" value="HATPase_C_sf"/>
</dbReference>
<dbReference type="InterPro" id="IPR003661">
    <property type="entry name" value="HisK_dim/P_dom"/>
</dbReference>
<evidence type="ECO:0000256" key="7">
    <source>
        <dbReference type="ARBA" id="ARBA00022741"/>
    </source>
</evidence>
<dbReference type="CDD" id="cd16922">
    <property type="entry name" value="HATPase_EvgS-ArcB-TorS-like"/>
    <property type="match status" value="1"/>
</dbReference>
<feature type="domain" description="Response regulatory" evidence="14">
    <location>
        <begin position="618"/>
        <end position="731"/>
    </location>
</feature>
<dbReference type="InterPro" id="IPR029016">
    <property type="entry name" value="GAF-like_dom_sf"/>
</dbReference>
<dbReference type="STRING" id="546871.SAMN04488543_3013"/>
<dbReference type="SMART" id="SM00387">
    <property type="entry name" value="HATPase_c"/>
    <property type="match status" value="1"/>
</dbReference>
<feature type="modified residue" description="4-aspartylphosphate" evidence="12">
    <location>
        <position position="667"/>
    </location>
</feature>
<dbReference type="SMART" id="SM00388">
    <property type="entry name" value="HisKA"/>
    <property type="match status" value="1"/>
</dbReference>
<feature type="domain" description="Histidine kinase" evidence="13">
    <location>
        <begin position="388"/>
        <end position="605"/>
    </location>
</feature>
<dbReference type="SUPFAM" id="SSF47384">
    <property type="entry name" value="Homodimeric domain of signal transducing histidine kinase"/>
    <property type="match status" value="1"/>
</dbReference>
<dbReference type="CDD" id="cd00082">
    <property type="entry name" value="HisKA"/>
    <property type="match status" value="1"/>
</dbReference>
<dbReference type="OrthoDB" id="9810730at2"/>
<dbReference type="InterPro" id="IPR003594">
    <property type="entry name" value="HATPase_dom"/>
</dbReference>
<dbReference type="InterPro" id="IPR001789">
    <property type="entry name" value="Sig_transdc_resp-reg_receiver"/>
</dbReference>
<keyword evidence="11" id="KW-0472">Membrane</keyword>
<evidence type="ECO:0000256" key="11">
    <source>
        <dbReference type="ARBA" id="ARBA00023136"/>
    </source>
</evidence>
<dbReference type="GO" id="GO:0005886">
    <property type="term" value="C:plasma membrane"/>
    <property type="evidence" value="ECO:0007669"/>
    <property type="project" value="UniProtKB-SubCell"/>
</dbReference>
<evidence type="ECO:0000313" key="16">
    <source>
        <dbReference type="Proteomes" id="UP000199092"/>
    </source>
</evidence>
<dbReference type="SMART" id="SM00448">
    <property type="entry name" value="REC"/>
    <property type="match status" value="1"/>
</dbReference>
<dbReference type="PANTHER" id="PTHR43047">
    <property type="entry name" value="TWO-COMPONENT HISTIDINE PROTEIN KINASE"/>
    <property type="match status" value="1"/>
</dbReference>
<evidence type="ECO:0000256" key="6">
    <source>
        <dbReference type="ARBA" id="ARBA00022679"/>
    </source>
</evidence>
<dbReference type="InterPro" id="IPR011006">
    <property type="entry name" value="CheY-like_superfamily"/>
</dbReference>
<keyword evidence="6" id="KW-0808">Transferase</keyword>
<dbReference type="GO" id="GO:0005524">
    <property type="term" value="F:ATP binding"/>
    <property type="evidence" value="ECO:0007669"/>
    <property type="project" value="UniProtKB-KW"/>
</dbReference>
<dbReference type="InterPro" id="IPR003018">
    <property type="entry name" value="GAF"/>
</dbReference>
<keyword evidence="9" id="KW-0067">ATP-binding</keyword>
<dbReference type="Pfam" id="PF00512">
    <property type="entry name" value="HisKA"/>
    <property type="match status" value="1"/>
</dbReference>
<keyword evidence="8" id="KW-0418">Kinase</keyword>
<dbReference type="PRINTS" id="PR00344">
    <property type="entry name" value="BCTRLSENSOR"/>
</dbReference>
<dbReference type="AlphaFoldDB" id="A0A1H1XKE2"/>
<dbReference type="InterPro" id="IPR005467">
    <property type="entry name" value="His_kinase_dom"/>
</dbReference>
<keyword evidence="7" id="KW-0547">Nucleotide-binding</keyword>
<dbReference type="FunFam" id="1.10.287.130:FF:000038">
    <property type="entry name" value="Sensory transduction histidine kinase"/>
    <property type="match status" value="1"/>
</dbReference>
<evidence type="ECO:0000256" key="1">
    <source>
        <dbReference type="ARBA" id="ARBA00000085"/>
    </source>
</evidence>
<evidence type="ECO:0000256" key="10">
    <source>
        <dbReference type="ARBA" id="ARBA00023012"/>
    </source>
</evidence>
<dbReference type="InterPro" id="IPR004358">
    <property type="entry name" value="Sig_transdc_His_kin-like_C"/>
</dbReference>
<protein>
    <recommendedName>
        <fullName evidence="3">histidine kinase</fullName>
        <ecNumber evidence="3">2.7.13.3</ecNumber>
    </recommendedName>
</protein>
<evidence type="ECO:0000256" key="8">
    <source>
        <dbReference type="ARBA" id="ARBA00022777"/>
    </source>
</evidence>
<dbReference type="Pfam" id="PF01590">
    <property type="entry name" value="GAF"/>
    <property type="match status" value="1"/>
</dbReference>
<evidence type="ECO:0000259" key="14">
    <source>
        <dbReference type="PROSITE" id="PS50110"/>
    </source>
</evidence>
<evidence type="ECO:0000256" key="2">
    <source>
        <dbReference type="ARBA" id="ARBA00004236"/>
    </source>
</evidence>
<dbReference type="GO" id="GO:0000155">
    <property type="term" value="F:phosphorelay sensor kinase activity"/>
    <property type="evidence" value="ECO:0007669"/>
    <property type="project" value="InterPro"/>
</dbReference>
<comment type="subcellular location">
    <subcellularLocation>
        <location evidence="2">Cell membrane</location>
    </subcellularLocation>
</comment>
<dbReference type="EC" id="2.7.13.3" evidence="3"/>
<evidence type="ECO:0000256" key="12">
    <source>
        <dbReference type="PROSITE-ProRule" id="PRU00169"/>
    </source>
</evidence>
<keyword evidence="16" id="KW-1185">Reference proteome</keyword>
<dbReference type="EMBL" id="LT629749">
    <property type="protein sequence ID" value="SDT09289.1"/>
    <property type="molecule type" value="Genomic_DNA"/>
</dbReference>
<dbReference type="Gene3D" id="3.30.565.10">
    <property type="entry name" value="Histidine kinase-like ATPase, C-terminal domain"/>
    <property type="match status" value="1"/>
</dbReference>
<dbReference type="PANTHER" id="PTHR43047:SF63">
    <property type="entry name" value="HISTIDINE KINASE"/>
    <property type="match status" value="1"/>
</dbReference>
<dbReference type="Pfam" id="PF02518">
    <property type="entry name" value="HATPase_c"/>
    <property type="match status" value="1"/>
</dbReference>
<dbReference type="Gene3D" id="1.10.287.130">
    <property type="match status" value="1"/>
</dbReference>
<dbReference type="Gene3D" id="3.30.450.40">
    <property type="match status" value="2"/>
</dbReference>
<evidence type="ECO:0000256" key="5">
    <source>
        <dbReference type="ARBA" id="ARBA00022553"/>
    </source>
</evidence>
<organism evidence="15 16">
    <name type="scientific">Friedmanniella luteola</name>
    <dbReference type="NCBI Taxonomy" id="546871"/>
    <lineage>
        <taxon>Bacteria</taxon>
        <taxon>Bacillati</taxon>
        <taxon>Actinomycetota</taxon>
        <taxon>Actinomycetes</taxon>
        <taxon>Propionibacteriales</taxon>
        <taxon>Nocardioidaceae</taxon>
        <taxon>Friedmanniella</taxon>
    </lineage>
</organism>
<dbReference type="Gene3D" id="3.40.50.2300">
    <property type="match status" value="1"/>
</dbReference>
<evidence type="ECO:0000256" key="3">
    <source>
        <dbReference type="ARBA" id="ARBA00012438"/>
    </source>
</evidence>
<keyword evidence="5 12" id="KW-0597">Phosphoprotein</keyword>
<proteinExistence type="predicted"/>
<evidence type="ECO:0000313" key="15">
    <source>
        <dbReference type="EMBL" id="SDT09289.1"/>
    </source>
</evidence>
<evidence type="ECO:0000256" key="4">
    <source>
        <dbReference type="ARBA" id="ARBA00022475"/>
    </source>
</evidence>
<dbReference type="FunFam" id="3.30.565.10:FF:000023">
    <property type="entry name" value="PAS domain-containing sensor histidine kinase"/>
    <property type="match status" value="1"/>
</dbReference>
<reference evidence="15 16" key="1">
    <citation type="submission" date="2016-10" db="EMBL/GenBank/DDBJ databases">
        <authorList>
            <person name="de Groot N.N."/>
        </authorList>
    </citation>
    <scope>NUCLEOTIDE SEQUENCE [LARGE SCALE GENOMIC DNA]</scope>
    <source>
        <strain evidence="15 16">DSM 21741</strain>
    </source>
</reference>